<sequence>MSRTVPALLALLSACSGVDVSPVTAVPPPPVDPGFVEVVPAPQASYLHRVAYGTPARPDGIAAGAEALLAERLPYLDAMQRRAVLRSTALPSGYLNLDAAARGYGAFTGNVIVTLDGAHGGLHARDAWRNDIGGGGKLTLRGSGTLALHGRNSWVGGTQVDGGTLEAASANALGGGDVYVGAGTLAGVARDRLIVQGNYTQLTRGTLALALHGADSGLHVQGVATIAGGTLRLRFADGYRPAPGSRHAVLTAAQRRGVYDTIVVEGRQATALYTPTGLMLRIDG</sequence>
<reference evidence="3 4" key="1">
    <citation type="submission" date="2018-03" db="EMBL/GenBank/DDBJ databases">
        <title>Massilia armeniaca sp. nov., isolated from desert soil.</title>
        <authorList>
            <person name="Huang H."/>
            <person name="Ren M."/>
        </authorList>
    </citation>
    <scope>NUCLEOTIDE SEQUENCE [LARGE SCALE GENOMIC DNA]</scope>
    <source>
        <strain evidence="3 4">ZMN-3</strain>
    </source>
</reference>
<dbReference type="NCBIfam" id="TIGR02601">
    <property type="entry name" value="autotrns_rpt"/>
    <property type="match status" value="1"/>
</dbReference>
<dbReference type="OrthoDB" id="9780507at2"/>
<name>A0A2R4C429_9BURK</name>
<dbReference type="Pfam" id="PF12951">
    <property type="entry name" value="PATR"/>
    <property type="match status" value="1"/>
</dbReference>
<feature type="chain" id="PRO_5015324229" evidence="2">
    <location>
        <begin position="26"/>
        <end position="284"/>
    </location>
</feature>
<evidence type="ECO:0000313" key="3">
    <source>
        <dbReference type="EMBL" id="AVR94365.1"/>
    </source>
</evidence>
<dbReference type="EMBL" id="CP028324">
    <property type="protein sequence ID" value="AVR94365.1"/>
    <property type="molecule type" value="Genomic_DNA"/>
</dbReference>
<evidence type="ECO:0000256" key="2">
    <source>
        <dbReference type="SAM" id="SignalP"/>
    </source>
</evidence>
<accession>A0A2R4C429</accession>
<evidence type="ECO:0000313" key="4">
    <source>
        <dbReference type="Proteomes" id="UP000240505"/>
    </source>
</evidence>
<dbReference type="SUPFAM" id="SSF51126">
    <property type="entry name" value="Pectin lyase-like"/>
    <property type="match status" value="1"/>
</dbReference>
<dbReference type="KEGG" id="masz:C9I28_00560"/>
<feature type="signal peptide" evidence="2">
    <location>
        <begin position="1"/>
        <end position="25"/>
    </location>
</feature>
<keyword evidence="4" id="KW-1185">Reference proteome</keyword>
<dbReference type="InterPro" id="IPR013425">
    <property type="entry name" value="Autotrns_rpt"/>
</dbReference>
<gene>
    <name evidence="3" type="ORF">C9I28_00560</name>
</gene>
<organism evidence="3 4">
    <name type="scientific">Pseudoduganella armeniaca</name>
    <dbReference type="NCBI Taxonomy" id="2072590"/>
    <lineage>
        <taxon>Bacteria</taxon>
        <taxon>Pseudomonadati</taxon>
        <taxon>Pseudomonadota</taxon>
        <taxon>Betaproteobacteria</taxon>
        <taxon>Burkholderiales</taxon>
        <taxon>Oxalobacteraceae</taxon>
        <taxon>Telluria group</taxon>
        <taxon>Pseudoduganella</taxon>
    </lineage>
</organism>
<keyword evidence="1 2" id="KW-0732">Signal</keyword>
<dbReference type="PROSITE" id="PS51257">
    <property type="entry name" value="PROKAR_LIPOPROTEIN"/>
    <property type="match status" value="1"/>
</dbReference>
<protein>
    <submittedName>
        <fullName evidence="3">Autotransporter</fullName>
    </submittedName>
</protein>
<evidence type="ECO:0000256" key="1">
    <source>
        <dbReference type="ARBA" id="ARBA00022729"/>
    </source>
</evidence>
<dbReference type="Proteomes" id="UP000240505">
    <property type="component" value="Chromosome"/>
</dbReference>
<proteinExistence type="predicted"/>
<dbReference type="InterPro" id="IPR011050">
    <property type="entry name" value="Pectin_lyase_fold/virulence"/>
</dbReference>
<dbReference type="AlphaFoldDB" id="A0A2R4C429"/>
<dbReference type="RefSeq" id="WP_107139716.1">
    <property type="nucleotide sequence ID" value="NZ_CP028324.1"/>
</dbReference>